<dbReference type="SUPFAM" id="SSF56281">
    <property type="entry name" value="Metallo-hydrolase/oxidoreductase"/>
    <property type="match status" value="1"/>
</dbReference>
<accession>Q8CKP4</accession>
<protein>
    <recommendedName>
        <fullName evidence="1">Metallo-beta-lactamase domain-containing protein</fullName>
    </recommendedName>
</protein>
<dbReference type="Proteomes" id="UP000002490">
    <property type="component" value="Chromosome"/>
</dbReference>
<sequence length="335" mass="36756">MILSMIRSIYATNNCSLSGFSIDICNLLSITYPTVNRTSNMLNKMLLQITFASLVTASAIATAATTEPLKMEVYNPGEKSIFPVSSEIISGKNEVVLIDAQFQRNDAEALVKKIQQSGKKLTTIYISQADPDFYFGLDVIAKAFPQAKVIATPQTIEEIKATKDGKMAYWGPILKENAPTAVIIPQPLQGKSFTVDGQQIEVEGLDGPSPEKTFVWIPSLKAVVGGVAVSGNIHLWVADTQTPESRENWLTTLEKIKALKPAIVVPGHFLDNAPQTLESVTFTQNYLTTLNAEIPKAKDSAELIAVMKKHYPELKDESSLELSAKVLKNEMKWPQ</sequence>
<dbReference type="PANTHER" id="PTHR42951">
    <property type="entry name" value="METALLO-BETA-LACTAMASE DOMAIN-CONTAINING"/>
    <property type="match status" value="1"/>
</dbReference>
<evidence type="ECO:0000259" key="1">
    <source>
        <dbReference type="SMART" id="SM00849"/>
    </source>
</evidence>
<organism evidence="2 3">
    <name type="scientific">Yersinia pestis</name>
    <dbReference type="NCBI Taxonomy" id="632"/>
    <lineage>
        <taxon>Bacteria</taxon>
        <taxon>Pseudomonadati</taxon>
        <taxon>Pseudomonadota</taxon>
        <taxon>Gammaproteobacteria</taxon>
        <taxon>Enterobacterales</taxon>
        <taxon>Yersiniaceae</taxon>
        <taxon>Yersinia</taxon>
    </lineage>
</organism>
<dbReference type="KEGG" id="ypk:y3188"/>
<dbReference type="InterPro" id="IPR001279">
    <property type="entry name" value="Metallo-B-lactamas"/>
</dbReference>
<dbReference type="AlphaFoldDB" id="Q8CKP4"/>
<name>Q8CKP4_YERPE</name>
<gene>
    <name evidence="2" type="ordered locus">y3188</name>
</gene>
<dbReference type="Gene3D" id="3.60.15.10">
    <property type="entry name" value="Ribonuclease Z/Hydroxyacylglutathione hydrolase-like"/>
    <property type="match status" value="1"/>
</dbReference>
<dbReference type="SMART" id="SM00849">
    <property type="entry name" value="Lactamase_B"/>
    <property type="match status" value="1"/>
</dbReference>
<dbReference type="InterPro" id="IPR036866">
    <property type="entry name" value="RibonucZ/Hydroxyglut_hydro"/>
</dbReference>
<dbReference type="HOGENOM" id="CLU_054962_2_0_6"/>
<proteinExistence type="predicted"/>
<dbReference type="DNASU" id="1148135"/>
<dbReference type="Pfam" id="PF00753">
    <property type="entry name" value="Lactamase_B"/>
    <property type="match status" value="1"/>
</dbReference>
<dbReference type="InterPro" id="IPR050855">
    <property type="entry name" value="NDM-1-like"/>
</dbReference>
<dbReference type="CDD" id="cd07739">
    <property type="entry name" value="metallo-hydrolase-like_MBL-fold"/>
    <property type="match status" value="1"/>
</dbReference>
<dbReference type="PANTHER" id="PTHR42951:SF14">
    <property type="entry name" value="METALLO-BETA-LACTAMASE SUPERFAMILY PROTEIN"/>
    <property type="match status" value="1"/>
</dbReference>
<evidence type="ECO:0000313" key="2">
    <source>
        <dbReference type="EMBL" id="AAM86738.1"/>
    </source>
</evidence>
<dbReference type="EMBL" id="AE009952">
    <property type="protein sequence ID" value="AAM86738.1"/>
    <property type="molecule type" value="Genomic_DNA"/>
</dbReference>
<evidence type="ECO:0000313" key="3">
    <source>
        <dbReference type="Proteomes" id="UP000002490"/>
    </source>
</evidence>
<reference evidence="2 3" key="1">
    <citation type="journal article" date="2002" name="J. Bacteriol.">
        <title>Genome sequence of Yersinia pestis KIM.</title>
        <authorList>
            <person name="Deng W."/>
            <person name="Burland V."/>
            <person name="Plunkett G.III."/>
            <person name="Boutin A."/>
            <person name="Mayhew G.F."/>
            <person name="Liss P."/>
            <person name="Perna N.T."/>
            <person name="Rose D.J."/>
            <person name="Mau B."/>
            <person name="Zhou S."/>
            <person name="Schwartz D.C."/>
            <person name="Fetherston J.D."/>
            <person name="Lindler L.E."/>
            <person name="Brubaker R.R."/>
            <person name="Plana G.V."/>
            <person name="Straley S.C."/>
            <person name="McDonough K.A."/>
            <person name="Nilles M.L."/>
            <person name="Matson J.S."/>
            <person name="Blattner F.R."/>
            <person name="Perry R.D."/>
        </authorList>
    </citation>
    <scope>NUCLEOTIDE SEQUENCE [LARGE SCALE GENOMIC DNA]</scope>
    <source>
        <strain evidence="3">KIM10+ / Biovar Mediaevalis</strain>
    </source>
</reference>
<feature type="domain" description="Metallo-beta-lactamase" evidence="1">
    <location>
        <begin position="83"/>
        <end position="268"/>
    </location>
</feature>